<accession>A0A383URU7</accession>
<reference evidence="2 3" key="1">
    <citation type="submission" date="2017-11" db="EMBL/GenBank/DDBJ databases">
        <authorList>
            <person name="Kracher B."/>
        </authorList>
    </citation>
    <scope>NUCLEOTIDE SEQUENCE [LARGE SCALE GENOMIC DNA]</scope>
    <source>
        <strain evidence="2 3">RACE1</strain>
    </source>
</reference>
<protein>
    <recommendedName>
        <fullName evidence="1">ARS-binding protein 1 N-terminal domain-containing protein</fullName>
    </recommendedName>
</protein>
<dbReference type="Pfam" id="PF18107">
    <property type="entry name" value="HTH_ABP1_N"/>
    <property type="match status" value="1"/>
</dbReference>
<gene>
    <name evidence="2" type="ORF">BLGHR1_13277</name>
</gene>
<evidence type="ECO:0000259" key="1">
    <source>
        <dbReference type="Pfam" id="PF18107"/>
    </source>
</evidence>
<name>A0A383URU7_BLUHO</name>
<proteinExistence type="predicted"/>
<dbReference type="SUPFAM" id="SSF46689">
    <property type="entry name" value="Homeodomain-like"/>
    <property type="match status" value="1"/>
</dbReference>
<evidence type="ECO:0000313" key="2">
    <source>
        <dbReference type="EMBL" id="SZF02496.1"/>
    </source>
</evidence>
<feature type="domain" description="ARS-binding protein 1 N-terminal" evidence="1">
    <location>
        <begin position="2"/>
        <end position="60"/>
    </location>
</feature>
<dbReference type="EMBL" id="UNSH01000042">
    <property type="protein sequence ID" value="SZF02496.1"/>
    <property type="molecule type" value="Genomic_DNA"/>
</dbReference>
<dbReference type="InterPro" id="IPR041188">
    <property type="entry name" value="HTH_ABP1_N"/>
</dbReference>
<dbReference type="Proteomes" id="UP000275772">
    <property type="component" value="Unassembled WGS sequence"/>
</dbReference>
<organism evidence="2 3">
    <name type="scientific">Blumeria hordei</name>
    <name type="common">Barley powdery mildew</name>
    <name type="synonym">Blumeria graminis f. sp. hordei</name>
    <dbReference type="NCBI Taxonomy" id="2867405"/>
    <lineage>
        <taxon>Eukaryota</taxon>
        <taxon>Fungi</taxon>
        <taxon>Dikarya</taxon>
        <taxon>Ascomycota</taxon>
        <taxon>Pezizomycotina</taxon>
        <taxon>Leotiomycetes</taxon>
        <taxon>Erysiphales</taxon>
        <taxon>Erysiphaceae</taxon>
        <taxon>Blumeria</taxon>
    </lineage>
</organism>
<dbReference type="Gene3D" id="1.10.10.60">
    <property type="entry name" value="Homeodomain-like"/>
    <property type="match status" value="1"/>
</dbReference>
<evidence type="ECO:0000313" key="3">
    <source>
        <dbReference type="Proteomes" id="UP000275772"/>
    </source>
</evidence>
<sequence length="195" mass="22387">MRRQGIKRHERVTVRKWYSDQRLRLTQMDCISCLTNQYHRQLRQATVSVSLSDHFQYLDVPTSRRYPNACAHHNGLYLNKSHSSGNKPDILLVKATKISPRLNFPLGGYKSSKCVIASQNKCAKVKQEACLISQLNRRRLYRLSAVCDKEDIYNMDQKGLFCKWPISARLGTKKDESGISVVVCTNATDNDRLPL</sequence>
<dbReference type="InterPro" id="IPR009057">
    <property type="entry name" value="Homeodomain-like_sf"/>
</dbReference>
<dbReference type="VEuPathDB" id="FungiDB:BLGHR1_13277"/>
<dbReference type="AlphaFoldDB" id="A0A383URU7"/>